<dbReference type="Pfam" id="PF17384">
    <property type="entry name" value="DUF150_C"/>
    <property type="match status" value="1"/>
</dbReference>
<comment type="similarity">
    <text evidence="3">Belongs to the RimP family.</text>
</comment>
<dbReference type="PANTHER" id="PTHR33867">
    <property type="entry name" value="RIBOSOME MATURATION FACTOR RIMP"/>
    <property type="match status" value="1"/>
</dbReference>
<dbReference type="InterPro" id="IPR028989">
    <property type="entry name" value="RimP_N"/>
</dbReference>
<dbReference type="RefSeq" id="WP_139621632.1">
    <property type="nucleotide sequence ID" value="NZ_VDMP01000017.1"/>
</dbReference>
<proteinExistence type="inferred from homology"/>
<dbReference type="Proteomes" id="UP000313231">
    <property type="component" value="Unassembled WGS sequence"/>
</dbReference>
<reference evidence="6 7" key="1">
    <citation type="journal article" date="2016" name="Int. J. Syst. Evol. Microbiol.">
        <title>Nocardioides albidus sp. nov., an actinobacterium isolated from garden soil.</title>
        <authorList>
            <person name="Singh H."/>
            <person name="Du J."/>
            <person name="Trinh H."/>
            <person name="Won K."/>
            <person name="Yang J.E."/>
            <person name="Yin C."/>
            <person name="Kook M."/>
            <person name="Yi T.H."/>
        </authorList>
    </citation>
    <scope>NUCLEOTIDE SEQUENCE [LARGE SCALE GENOMIC DNA]</scope>
    <source>
        <strain evidence="6 7">CCTCC AB 2015297</strain>
    </source>
</reference>
<keyword evidence="2 3" id="KW-0690">Ribosome biogenesis</keyword>
<keyword evidence="7" id="KW-1185">Reference proteome</keyword>
<name>A0A5C4WA35_9ACTN</name>
<evidence type="ECO:0000313" key="7">
    <source>
        <dbReference type="Proteomes" id="UP000313231"/>
    </source>
</evidence>
<dbReference type="OrthoDB" id="9805006at2"/>
<keyword evidence="1 3" id="KW-0963">Cytoplasm</keyword>
<dbReference type="AlphaFoldDB" id="A0A5C4WA35"/>
<organism evidence="6 7">
    <name type="scientific">Nocardioides albidus</name>
    <dbReference type="NCBI Taxonomy" id="1517589"/>
    <lineage>
        <taxon>Bacteria</taxon>
        <taxon>Bacillati</taxon>
        <taxon>Actinomycetota</taxon>
        <taxon>Actinomycetes</taxon>
        <taxon>Propionibacteriales</taxon>
        <taxon>Nocardioidaceae</taxon>
        <taxon>Nocardioides</taxon>
    </lineage>
</organism>
<dbReference type="InterPro" id="IPR036847">
    <property type="entry name" value="RimP_C_sf"/>
</dbReference>
<dbReference type="EMBL" id="VDMP01000017">
    <property type="protein sequence ID" value="TNM45051.1"/>
    <property type="molecule type" value="Genomic_DNA"/>
</dbReference>
<accession>A0A5C4WA35</accession>
<dbReference type="NCBIfam" id="NF000930">
    <property type="entry name" value="PRK00092.2-2"/>
    <property type="match status" value="1"/>
</dbReference>
<dbReference type="Pfam" id="PF02576">
    <property type="entry name" value="RimP_N"/>
    <property type="match status" value="1"/>
</dbReference>
<evidence type="ECO:0000256" key="1">
    <source>
        <dbReference type="ARBA" id="ARBA00022490"/>
    </source>
</evidence>
<evidence type="ECO:0000256" key="3">
    <source>
        <dbReference type="HAMAP-Rule" id="MF_01077"/>
    </source>
</evidence>
<protein>
    <recommendedName>
        <fullName evidence="3">Ribosome maturation factor RimP</fullName>
    </recommendedName>
</protein>
<dbReference type="GO" id="GO:0006412">
    <property type="term" value="P:translation"/>
    <property type="evidence" value="ECO:0007669"/>
    <property type="project" value="TreeGrafter"/>
</dbReference>
<feature type="domain" description="Ribosome maturation factor RimP C-terminal" evidence="5">
    <location>
        <begin position="99"/>
        <end position="160"/>
    </location>
</feature>
<dbReference type="PANTHER" id="PTHR33867:SF1">
    <property type="entry name" value="RIBOSOME MATURATION FACTOR RIMP"/>
    <property type="match status" value="1"/>
</dbReference>
<feature type="domain" description="Ribosome maturation factor RimP N-terminal" evidence="4">
    <location>
        <begin position="22"/>
        <end position="96"/>
    </location>
</feature>
<dbReference type="SUPFAM" id="SSF74942">
    <property type="entry name" value="YhbC-like, C-terminal domain"/>
    <property type="match status" value="1"/>
</dbReference>
<sequence length="183" mass="19594">MGTHSAQGATAERIEHVLVAPLAALGLDVEAVELTPAGKRRVLRIAVDTDGGLTLDDVAAATKVIDRVLEDDGPDGGAKALGELPYTLEVTSRGVDRPLTLPRHWRRNEGRLVKVSLADDVTLTGRIGANDDEGVALDVDGSVRRIGYADVRRALVQIEFNRRTPTADTTDDTTDDTMDKDAD</sequence>
<gene>
    <name evidence="3 6" type="primary">rimP</name>
    <name evidence="6" type="ORF">FHP29_04325</name>
</gene>
<comment type="caution">
    <text evidence="6">The sequence shown here is derived from an EMBL/GenBank/DDBJ whole genome shotgun (WGS) entry which is preliminary data.</text>
</comment>
<dbReference type="InterPro" id="IPR028998">
    <property type="entry name" value="RimP_C"/>
</dbReference>
<dbReference type="CDD" id="cd01734">
    <property type="entry name" value="YlxS_C"/>
    <property type="match status" value="1"/>
</dbReference>
<evidence type="ECO:0000256" key="2">
    <source>
        <dbReference type="ARBA" id="ARBA00022517"/>
    </source>
</evidence>
<dbReference type="SUPFAM" id="SSF75420">
    <property type="entry name" value="YhbC-like, N-terminal domain"/>
    <property type="match status" value="1"/>
</dbReference>
<evidence type="ECO:0000259" key="4">
    <source>
        <dbReference type="Pfam" id="PF02576"/>
    </source>
</evidence>
<dbReference type="GO" id="GO:0005829">
    <property type="term" value="C:cytosol"/>
    <property type="evidence" value="ECO:0007669"/>
    <property type="project" value="TreeGrafter"/>
</dbReference>
<comment type="function">
    <text evidence="3">Required for maturation of 30S ribosomal subunits.</text>
</comment>
<dbReference type="InterPro" id="IPR003728">
    <property type="entry name" value="Ribosome_maturation_RimP"/>
</dbReference>
<evidence type="ECO:0000313" key="6">
    <source>
        <dbReference type="EMBL" id="TNM45051.1"/>
    </source>
</evidence>
<dbReference type="Gene3D" id="3.30.300.70">
    <property type="entry name" value="RimP-like superfamily, N-terminal"/>
    <property type="match status" value="1"/>
</dbReference>
<comment type="subcellular location">
    <subcellularLocation>
        <location evidence="3">Cytoplasm</location>
    </subcellularLocation>
</comment>
<evidence type="ECO:0000259" key="5">
    <source>
        <dbReference type="Pfam" id="PF17384"/>
    </source>
</evidence>
<dbReference type="GO" id="GO:0000028">
    <property type="term" value="P:ribosomal small subunit assembly"/>
    <property type="evidence" value="ECO:0007669"/>
    <property type="project" value="TreeGrafter"/>
</dbReference>
<dbReference type="HAMAP" id="MF_01077">
    <property type="entry name" value="RimP"/>
    <property type="match status" value="1"/>
</dbReference>
<dbReference type="InterPro" id="IPR035956">
    <property type="entry name" value="RimP_N_sf"/>
</dbReference>